<reference evidence="1" key="1">
    <citation type="journal article" date="2014" name="Int. J. Syst. Evol. Microbiol.">
        <title>Complete genome sequence of Corynebacterium casei LMG S-19264T (=DSM 44701T), isolated from a smear-ripened cheese.</title>
        <authorList>
            <consortium name="US DOE Joint Genome Institute (JGI-PGF)"/>
            <person name="Walter F."/>
            <person name="Albersmeier A."/>
            <person name="Kalinowski J."/>
            <person name="Ruckert C."/>
        </authorList>
    </citation>
    <scope>NUCLEOTIDE SEQUENCE</scope>
    <source>
        <strain evidence="1">CGMCC 1.15290</strain>
    </source>
</reference>
<proteinExistence type="predicted"/>
<dbReference type="EMBL" id="BMIB01000004">
    <property type="protein sequence ID" value="GGH78145.1"/>
    <property type="molecule type" value="Genomic_DNA"/>
</dbReference>
<name>A0A917J3M5_9BACT</name>
<gene>
    <name evidence="1" type="ORF">GCM10011379_45580</name>
</gene>
<dbReference type="AlphaFoldDB" id="A0A917J3M5"/>
<organism evidence="1 2">
    <name type="scientific">Filimonas zeae</name>
    <dbReference type="NCBI Taxonomy" id="1737353"/>
    <lineage>
        <taxon>Bacteria</taxon>
        <taxon>Pseudomonadati</taxon>
        <taxon>Bacteroidota</taxon>
        <taxon>Chitinophagia</taxon>
        <taxon>Chitinophagales</taxon>
        <taxon>Chitinophagaceae</taxon>
        <taxon>Filimonas</taxon>
    </lineage>
</organism>
<accession>A0A917J3M5</accession>
<dbReference type="Proteomes" id="UP000627292">
    <property type="component" value="Unassembled WGS sequence"/>
</dbReference>
<evidence type="ECO:0000313" key="1">
    <source>
        <dbReference type="EMBL" id="GGH78145.1"/>
    </source>
</evidence>
<evidence type="ECO:0000313" key="2">
    <source>
        <dbReference type="Proteomes" id="UP000627292"/>
    </source>
</evidence>
<keyword evidence="2" id="KW-1185">Reference proteome</keyword>
<reference evidence="1" key="2">
    <citation type="submission" date="2020-09" db="EMBL/GenBank/DDBJ databases">
        <authorList>
            <person name="Sun Q."/>
            <person name="Zhou Y."/>
        </authorList>
    </citation>
    <scope>NUCLEOTIDE SEQUENCE</scope>
    <source>
        <strain evidence="1">CGMCC 1.15290</strain>
    </source>
</reference>
<protein>
    <submittedName>
        <fullName evidence="1">Uncharacterized protein</fullName>
    </submittedName>
</protein>
<comment type="caution">
    <text evidence="1">The sequence shown here is derived from an EMBL/GenBank/DDBJ whole genome shotgun (WGS) entry which is preliminary data.</text>
</comment>
<sequence length="53" mass="6051">MFGFLETLVEYYTGRDASLLSDEALVLKVAHIKTIRKMEAENSLNNSLETFLK</sequence>